<dbReference type="PANTHER" id="PTHR46663">
    <property type="entry name" value="DIGUANYLATE CYCLASE DGCT-RELATED"/>
    <property type="match status" value="1"/>
</dbReference>
<dbReference type="KEGG" id="acom:CEW83_06695"/>
<dbReference type="Pfam" id="PF00990">
    <property type="entry name" value="GGDEF"/>
    <property type="match status" value="1"/>
</dbReference>
<keyword evidence="1" id="KW-1133">Transmembrane helix</keyword>
<organism evidence="3 4">
    <name type="scientific">Parazoarcus communis</name>
    <dbReference type="NCBI Taxonomy" id="41977"/>
    <lineage>
        <taxon>Bacteria</taxon>
        <taxon>Pseudomonadati</taxon>
        <taxon>Pseudomonadota</taxon>
        <taxon>Betaproteobacteria</taxon>
        <taxon>Rhodocyclales</taxon>
        <taxon>Zoogloeaceae</taxon>
        <taxon>Parazoarcus</taxon>
    </lineage>
</organism>
<dbReference type="RefSeq" id="WP_108948659.1">
    <property type="nucleotide sequence ID" value="NZ_CP022187.1"/>
</dbReference>
<reference evidence="3 4" key="1">
    <citation type="submission" date="2017-06" db="EMBL/GenBank/DDBJ databases">
        <title>Azoarcus.</title>
        <authorList>
            <person name="Woo J.-H."/>
            <person name="Kim H.-S."/>
        </authorList>
    </citation>
    <scope>NUCLEOTIDE SEQUENCE [LARGE SCALE GENOMIC DNA]</scope>
    <source>
        <strain evidence="3 4">TSPY31</strain>
    </source>
</reference>
<accession>A0A2U8GMQ4</accession>
<protein>
    <recommendedName>
        <fullName evidence="2">GGDEF domain-containing protein</fullName>
    </recommendedName>
</protein>
<dbReference type="Gene3D" id="3.30.70.270">
    <property type="match status" value="1"/>
</dbReference>
<evidence type="ECO:0000313" key="3">
    <source>
        <dbReference type="EMBL" id="AWI74951.1"/>
    </source>
</evidence>
<sequence>MPATLLLREVADGLMRNPLVASVEVRSARGETLVRLPDGPPPEVSDDIEPMHAERLLSSPFDESESVGVFVIRANQTRVNGIARQEALLLAAMMIGQAVLLALLLCGAVAVLISQPIIKLARNMRAMTPGSTERLYTPARHRRDEIGSLIGGAVADGSALSVLCIDLDGFKQVNDEHGHEAGDQVLKVCAERMNAVVRRSTDLAGRLGGDEFLVALRDVGPLELTLSATVANLLSVLCEPVILSGGTAVRVGASIGIACAPRDGTDRATLFELADANMYEVKRTGKNNFAMAVAPEPCDRH</sequence>
<dbReference type="InterPro" id="IPR052163">
    <property type="entry name" value="DGC-Regulatory_Protein"/>
</dbReference>
<feature type="transmembrane region" description="Helical" evidence="1">
    <location>
        <begin position="87"/>
        <end position="113"/>
    </location>
</feature>
<feature type="domain" description="GGDEF" evidence="2">
    <location>
        <begin position="158"/>
        <end position="294"/>
    </location>
</feature>
<dbReference type="CDD" id="cd01949">
    <property type="entry name" value="GGDEF"/>
    <property type="match status" value="1"/>
</dbReference>
<dbReference type="Proteomes" id="UP000244930">
    <property type="component" value="Chromosome"/>
</dbReference>
<dbReference type="EMBL" id="CP022187">
    <property type="protein sequence ID" value="AWI74951.1"/>
    <property type="molecule type" value="Genomic_DNA"/>
</dbReference>
<dbReference type="NCBIfam" id="TIGR00254">
    <property type="entry name" value="GGDEF"/>
    <property type="match status" value="1"/>
</dbReference>
<dbReference type="InterPro" id="IPR029787">
    <property type="entry name" value="Nucleotide_cyclase"/>
</dbReference>
<keyword evidence="4" id="KW-1185">Reference proteome</keyword>
<dbReference type="PROSITE" id="PS50887">
    <property type="entry name" value="GGDEF"/>
    <property type="match status" value="1"/>
</dbReference>
<keyword evidence="1" id="KW-0812">Transmembrane</keyword>
<dbReference type="PANTHER" id="PTHR46663:SF2">
    <property type="entry name" value="GGDEF DOMAIN-CONTAINING PROTEIN"/>
    <property type="match status" value="1"/>
</dbReference>
<keyword evidence="1" id="KW-0472">Membrane</keyword>
<evidence type="ECO:0000313" key="4">
    <source>
        <dbReference type="Proteomes" id="UP000244930"/>
    </source>
</evidence>
<evidence type="ECO:0000256" key="1">
    <source>
        <dbReference type="SAM" id="Phobius"/>
    </source>
</evidence>
<dbReference type="SUPFAM" id="SSF55073">
    <property type="entry name" value="Nucleotide cyclase"/>
    <property type="match status" value="1"/>
</dbReference>
<gene>
    <name evidence="3" type="ORF">CEW83_06695</name>
</gene>
<dbReference type="AlphaFoldDB" id="A0A2U8GMQ4"/>
<name>A0A2U8GMQ4_9RHOO</name>
<proteinExistence type="predicted"/>
<dbReference type="SMART" id="SM00267">
    <property type="entry name" value="GGDEF"/>
    <property type="match status" value="1"/>
</dbReference>
<dbReference type="InterPro" id="IPR043128">
    <property type="entry name" value="Rev_trsase/Diguanyl_cyclase"/>
</dbReference>
<dbReference type="InterPro" id="IPR000160">
    <property type="entry name" value="GGDEF_dom"/>
</dbReference>
<evidence type="ECO:0000259" key="2">
    <source>
        <dbReference type="PROSITE" id="PS50887"/>
    </source>
</evidence>